<sequence length="333" mass="36501">MRPTDADQGSFPLSNPVICVVGPTASGKTDLAQALALELDGEVLSADSMQIYRGMDIGTGKLPACERLVPHHGFDLVDPGEPFSAALFQDYARSRFRDIDERGKRIVMAGGTGFYVRAAIDAYEFPGGEQVGNPVRERYLAVAREQGAEALWELLRARDAESAALIPPADVKRVVRAFELLEEGATYAEQRAKLARIPQLVPAVFLGMEVDPAVLRARIDARVDAMVEAGLVDEVKGLLERGFREGVTAPQAIGYKEIVAALDGRISLEEAVEQIKLATRRYAKRQRTWFRKDARIIWLQADEADTPALLAQARTVLRDNVSGRFPDGAPDML</sequence>
<dbReference type="GO" id="GO:0052381">
    <property type="term" value="F:tRNA dimethylallyltransferase activity"/>
    <property type="evidence" value="ECO:0007669"/>
    <property type="project" value="UniProtKB-UniRule"/>
</dbReference>
<keyword evidence="7 10" id="KW-0067">ATP-binding</keyword>
<dbReference type="EMBL" id="QICC01000060">
    <property type="protein sequence ID" value="RNM40857.1"/>
    <property type="molecule type" value="Genomic_DNA"/>
</dbReference>
<dbReference type="HAMAP" id="MF_00185">
    <property type="entry name" value="IPP_trans"/>
    <property type="match status" value="1"/>
</dbReference>
<evidence type="ECO:0000256" key="5">
    <source>
        <dbReference type="ARBA" id="ARBA00022694"/>
    </source>
</evidence>
<evidence type="ECO:0000256" key="11">
    <source>
        <dbReference type="RuleBase" id="RU003783"/>
    </source>
</evidence>
<protein>
    <recommendedName>
        <fullName evidence="10">tRNA dimethylallyltransferase</fullName>
        <ecNumber evidence="10">2.5.1.75</ecNumber>
    </recommendedName>
    <alternativeName>
        <fullName evidence="10">Dimethylallyl diphosphate:tRNA dimethylallyltransferase</fullName>
        <shortName evidence="10">DMAPP:tRNA dimethylallyltransferase</shortName>
        <shortName evidence="10">DMATase</shortName>
    </alternativeName>
    <alternativeName>
        <fullName evidence="10">Isopentenyl-diphosphate:tRNA isopentenyltransferase</fullName>
        <shortName evidence="10">IPP transferase</shortName>
        <shortName evidence="10">IPPT</shortName>
        <shortName evidence="10">IPTase</shortName>
    </alternativeName>
</protein>
<reference evidence="17" key="2">
    <citation type="submission" date="2018-05" db="EMBL/GenBank/DDBJ databases">
        <title>Genome Sequencing of selected type strains of the family Eggerthellaceae.</title>
        <authorList>
            <person name="Danylec N."/>
            <person name="Stoll D.A."/>
            <person name="Doetsch A."/>
            <person name="Huch M."/>
        </authorList>
    </citation>
    <scope>NUCLEOTIDE SEQUENCE [LARGE SCALE GENOMIC DNA]</scope>
    <source>
        <strain evidence="17">DSM 16107</strain>
    </source>
</reference>
<comment type="subunit">
    <text evidence="10">Monomer.</text>
</comment>
<evidence type="ECO:0000313" key="16">
    <source>
        <dbReference type="Proteomes" id="UP000253817"/>
    </source>
</evidence>
<feature type="binding site" evidence="10">
    <location>
        <begin position="24"/>
        <end position="29"/>
    </location>
    <ligand>
        <name>substrate</name>
    </ligand>
</feature>
<dbReference type="Gene3D" id="3.40.50.300">
    <property type="entry name" value="P-loop containing nucleotide triphosphate hydrolases"/>
    <property type="match status" value="1"/>
</dbReference>
<feature type="binding site" evidence="10">
    <location>
        <begin position="22"/>
        <end position="29"/>
    </location>
    <ligand>
        <name>ATP</name>
        <dbReference type="ChEBI" id="CHEBI:30616"/>
    </ligand>
</feature>
<keyword evidence="4 10" id="KW-0808">Transferase</keyword>
<dbReference type="NCBIfam" id="TIGR00174">
    <property type="entry name" value="miaA"/>
    <property type="match status" value="1"/>
</dbReference>
<gene>
    <name evidence="10" type="primary">miaA</name>
    <name evidence="14" type="ORF">C1876_08035</name>
    <name evidence="15" type="ORF">DMP09_12350</name>
</gene>
<evidence type="ECO:0000256" key="8">
    <source>
        <dbReference type="ARBA" id="ARBA00022842"/>
    </source>
</evidence>
<comment type="caution">
    <text evidence="15">The sequence shown here is derived from an EMBL/GenBank/DDBJ whole genome shotgun (WGS) entry which is preliminary data.</text>
</comment>
<evidence type="ECO:0000313" key="15">
    <source>
        <dbReference type="EMBL" id="RNM40857.1"/>
    </source>
</evidence>
<comment type="similarity">
    <text evidence="3 10 13">Belongs to the IPP transferase family.</text>
</comment>
<name>A0A3N0IVD2_9ACTN</name>
<evidence type="ECO:0000256" key="3">
    <source>
        <dbReference type="ARBA" id="ARBA00005842"/>
    </source>
</evidence>
<keyword evidence="8 10" id="KW-0460">Magnesium</keyword>
<dbReference type="InterPro" id="IPR027417">
    <property type="entry name" value="P-loop_NTPase"/>
</dbReference>
<reference evidence="14 16" key="1">
    <citation type="journal article" date="2018" name="Elife">
        <title>Discovery and characterization of a prevalent human gut bacterial enzyme sufficient for the inactivation of a family of plant toxins.</title>
        <authorList>
            <person name="Koppel N."/>
            <person name="Bisanz J.E."/>
            <person name="Pandelia M.E."/>
            <person name="Turnbaugh P.J."/>
            <person name="Balskus E.P."/>
        </authorList>
    </citation>
    <scope>NUCLEOTIDE SEQUENCE [LARGE SCALE GENOMIC DNA]</scope>
    <source>
        <strain evidence="14 16">DSM 16107</strain>
    </source>
</reference>
<dbReference type="AlphaFoldDB" id="A0A3N0IVD2"/>
<keyword evidence="16" id="KW-1185">Reference proteome</keyword>
<evidence type="ECO:0000256" key="9">
    <source>
        <dbReference type="ARBA" id="ARBA00049563"/>
    </source>
</evidence>
<dbReference type="GO" id="GO:0006400">
    <property type="term" value="P:tRNA modification"/>
    <property type="evidence" value="ECO:0007669"/>
    <property type="project" value="TreeGrafter"/>
</dbReference>
<proteinExistence type="inferred from homology"/>
<dbReference type="PANTHER" id="PTHR11088:SF60">
    <property type="entry name" value="TRNA DIMETHYLALLYLTRANSFERASE"/>
    <property type="match status" value="1"/>
</dbReference>
<dbReference type="InterPro" id="IPR018022">
    <property type="entry name" value="IPT"/>
</dbReference>
<evidence type="ECO:0000256" key="2">
    <source>
        <dbReference type="ARBA" id="ARBA00003213"/>
    </source>
</evidence>
<evidence type="ECO:0000256" key="12">
    <source>
        <dbReference type="RuleBase" id="RU003784"/>
    </source>
</evidence>
<comment type="function">
    <text evidence="2 10 12">Catalyzes the transfer of a dimethylallyl group onto the adenine at position 37 in tRNAs that read codons beginning with uridine, leading to the formation of N6-(dimethylallyl)adenosine (i(6)A).</text>
</comment>
<evidence type="ECO:0000256" key="10">
    <source>
        <dbReference type="HAMAP-Rule" id="MF_00185"/>
    </source>
</evidence>
<evidence type="ECO:0000256" key="13">
    <source>
        <dbReference type="RuleBase" id="RU003785"/>
    </source>
</evidence>
<dbReference type="SUPFAM" id="SSF52540">
    <property type="entry name" value="P-loop containing nucleoside triphosphate hydrolases"/>
    <property type="match status" value="1"/>
</dbReference>
<comment type="catalytic activity">
    <reaction evidence="9 10 11">
        <text>adenosine(37) in tRNA + dimethylallyl diphosphate = N(6)-dimethylallyladenosine(37) in tRNA + diphosphate</text>
        <dbReference type="Rhea" id="RHEA:26482"/>
        <dbReference type="Rhea" id="RHEA-COMP:10162"/>
        <dbReference type="Rhea" id="RHEA-COMP:10375"/>
        <dbReference type="ChEBI" id="CHEBI:33019"/>
        <dbReference type="ChEBI" id="CHEBI:57623"/>
        <dbReference type="ChEBI" id="CHEBI:74411"/>
        <dbReference type="ChEBI" id="CHEBI:74415"/>
        <dbReference type="EC" id="2.5.1.75"/>
    </reaction>
</comment>
<reference evidence="15" key="3">
    <citation type="journal article" date="2019" name="Microbiol. Resour. Announc.">
        <title>Draft Genome Sequences of Type Strains of Gordonibacter faecihominis, Paraeggerthella hongkongensis, Parvibacter caecicola,Slackia equolifaciens, Slackia faecicanis, and Slackia isoflavoniconvertens.</title>
        <authorList>
            <person name="Danylec N."/>
            <person name="Stoll D.A."/>
            <person name="Dotsch A."/>
            <person name="Huch M."/>
        </authorList>
    </citation>
    <scope>NUCLEOTIDE SEQUENCE</scope>
    <source>
        <strain evidence="15">DSM 16107</strain>
    </source>
</reference>
<dbReference type="EMBL" id="PPTT01000012">
    <property type="protein sequence ID" value="RDB68896.1"/>
    <property type="molecule type" value="Genomic_DNA"/>
</dbReference>
<dbReference type="Proteomes" id="UP000253817">
    <property type="component" value="Unassembled WGS sequence"/>
</dbReference>
<dbReference type="EC" id="2.5.1.75" evidence="10"/>
<feature type="site" description="Interaction with substrate tRNA" evidence="10">
    <location>
        <position position="112"/>
    </location>
</feature>
<dbReference type="Pfam" id="PF01715">
    <property type="entry name" value="IPPT"/>
    <property type="match status" value="1"/>
</dbReference>
<organism evidence="15 17">
    <name type="scientific">Eggerthella sinensis</name>
    <dbReference type="NCBI Taxonomy" id="242230"/>
    <lineage>
        <taxon>Bacteria</taxon>
        <taxon>Bacillati</taxon>
        <taxon>Actinomycetota</taxon>
        <taxon>Coriobacteriia</taxon>
        <taxon>Eggerthellales</taxon>
        <taxon>Eggerthellaceae</taxon>
        <taxon>Eggerthella</taxon>
    </lineage>
</organism>
<evidence type="ECO:0000256" key="7">
    <source>
        <dbReference type="ARBA" id="ARBA00022840"/>
    </source>
</evidence>
<accession>A0A3N0IVD2</accession>
<dbReference type="Proteomes" id="UP000270112">
    <property type="component" value="Unassembled WGS sequence"/>
</dbReference>
<keyword evidence="6 10" id="KW-0547">Nucleotide-binding</keyword>
<dbReference type="PANTHER" id="PTHR11088">
    <property type="entry name" value="TRNA DIMETHYLALLYLTRANSFERASE"/>
    <property type="match status" value="1"/>
</dbReference>
<dbReference type="InterPro" id="IPR039657">
    <property type="entry name" value="Dimethylallyltransferase"/>
</dbReference>
<feature type="site" description="Interaction with substrate tRNA" evidence="10">
    <location>
        <position position="136"/>
    </location>
</feature>
<feature type="region of interest" description="Interaction with substrate tRNA" evidence="10">
    <location>
        <begin position="47"/>
        <end position="50"/>
    </location>
</feature>
<dbReference type="OrthoDB" id="9776390at2"/>
<dbReference type="GO" id="GO:0005524">
    <property type="term" value="F:ATP binding"/>
    <property type="evidence" value="ECO:0007669"/>
    <property type="project" value="UniProtKB-UniRule"/>
</dbReference>
<keyword evidence="5 10" id="KW-0819">tRNA processing</keyword>
<evidence type="ECO:0000313" key="14">
    <source>
        <dbReference type="EMBL" id="RDB68896.1"/>
    </source>
</evidence>
<dbReference type="Gene3D" id="1.10.20.140">
    <property type="match status" value="1"/>
</dbReference>
<evidence type="ECO:0000256" key="1">
    <source>
        <dbReference type="ARBA" id="ARBA00001946"/>
    </source>
</evidence>
<comment type="cofactor">
    <cofactor evidence="1 10">
        <name>Mg(2+)</name>
        <dbReference type="ChEBI" id="CHEBI:18420"/>
    </cofactor>
</comment>
<evidence type="ECO:0000313" key="17">
    <source>
        <dbReference type="Proteomes" id="UP000270112"/>
    </source>
</evidence>
<evidence type="ECO:0000256" key="4">
    <source>
        <dbReference type="ARBA" id="ARBA00022679"/>
    </source>
</evidence>
<evidence type="ECO:0000256" key="6">
    <source>
        <dbReference type="ARBA" id="ARBA00022741"/>
    </source>
</evidence>
<dbReference type="RefSeq" id="WP_114546206.1">
    <property type="nucleotide sequence ID" value="NZ_PPTT01000012.1"/>
</dbReference>
<comment type="caution">
    <text evidence="10">Lacks conserved residue(s) required for the propagation of feature annotation.</text>
</comment>